<proteinExistence type="predicted"/>
<organism evidence="1 2">
    <name type="scientific">Mycobacterium phage Madruga</name>
    <dbReference type="NCBI Taxonomy" id="1675552"/>
    <lineage>
        <taxon>Viruses</taxon>
        <taxon>Duplodnaviria</taxon>
        <taxon>Heunggongvirae</taxon>
        <taxon>Uroviricota</taxon>
        <taxon>Caudoviricetes</taxon>
        <taxon>Patiencevirus</taxon>
        <taxon>Patiencevirus patience</taxon>
    </lineage>
</organism>
<reference evidence="1 2" key="1">
    <citation type="journal article" date="2016" name="BMC Microbiol.">
        <title>Characterization of mycobacteria and mycobacteriophages isolated from compost at the Sao Paulo Zoo Park Foundation in Brazil and creation of the new mycobacteriophage Cluster U.</title>
        <authorList>
            <person name="Lima-Junior J.D."/>
            <person name="Viana-Niero C."/>
            <person name="Conde Oliveira D.V."/>
            <person name="Machado G.E."/>
            <person name="Rabello M.C."/>
            <person name="Martins-Junior J."/>
            <person name="Martins L.F."/>
            <person name="Digiampietri L.A."/>
            <person name="da Silva A.M."/>
            <person name="Setubal J.C."/>
            <person name="Russell D.A."/>
            <person name="Jacobs-Sera D."/>
            <person name="Pope W.H."/>
            <person name="Hatfull G.F."/>
            <person name="Leao S.C."/>
        </authorList>
    </citation>
    <scope>NUCLEOTIDE SEQUENCE [LARGE SCALE GENOMIC DNA]</scope>
</reference>
<evidence type="ECO:0000313" key="1">
    <source>
        <dbReference type="EMBL" id="AKU45389.1"/>
    </source>
</evidence>
<name>A0A0K1LSD9_9CAUD</name>
<evidence type="ECO:0000313" key="2">
    <source>
        <dbReference type="Proteomes" id="UP000222075"/>
    </source>
</evidence>
<dbReference type="EMBL" id="KR997933">
    <property type="protein sequence ID" value="AKU45389.1"/>
    <property type="molecule type" value="Genomic_DNA"/>
</dbReference>
<dbReference type="Proteomes" id="UP000222075">
    <property type="component" value="Segment"/>
</dbReference>
<gene>
    <name evidence="1" type="ORF">MADRUGA_100</name>
</gene>
<sequence length="102" mass="11637">MRENGSIENVTEAVKTIEALCSYLSGRIVELREERKMIENKHAEITAELQYHETSLARANRAMDAFLGNDETRPAVDPEAVSYERERAEAAKFIRRVPNSEL</sequence>
<accession>A0A0K1LSD9</accession>
<protein>
    <submittedName>
        <fullName evidence="1">Uncharacterized protein</fullName>
    </submittedName>
</protein>